<evidence type="ECO:0000313" key="3">
    <source>
        <dbReference type="Proteomes" id="UP000557772"/>
    </source>
</evidence>
<organism evidence="2 3">
    <name type="scientific">Flexivirga aerilata</name>
    <dbReference type="NCBI Taxonomy" id="1656889"/>
    <lineage>
        <taxon>Bacteria</taxon>
        <taxon>Bacillati</taxon>
        <taxon>Actinomycetota</taxon>
        <taxon>Actinomycetes</taxon>
        <taxon>Micrococcales</taxon>
        <taxon>Dermacoccaceae</taxon>
        <taxon>Flexivirga</taxon>
    </lineage>
</organism>
<keyword evidence="3" id="KW-1185">Reference proteome</keyword>
<dbReference type="InterPro" id="IPR000835">
    <property type="entry name" value="HTH_MarR-typ"/>
</dbReference>
<dbReference type="PROSITE" id="PS50995">
    <property type="entry name" value="HTH_MARR_2"/>
    <property type="match status" value="1"/>
</dbReference>
<dbReference type="AlphaFoldDB" id="A0A849AND0"/>
<protein>
    <submittedName>
        <fullName evidence="2">MarR family transcriptional regulator</fullName>
    </submittedName>
</protein>
<dbReference type="PANTHER" id="PTHR39515:SF2">
    <property type="entry name" value="HTH-TYPE TRANSCRIPTIONAL REGULATOR RV0880"/>
    <property type="match status" value="1"/>
</dbReference>
<dbReference type="GO" id="GO:0003700">
    <property type="term" value="F:DNA-binding transcription factor activity"/>
    <property type="evidence" value="ECO:0007669"/>
    <property type="project" value="InterPro"/>
</dbReference>
<name>A0A849AND0_9MICO</name>
<dbReference type="Proteomes" id="UP000557772">
    <property type="component" value="Unassembled WGS sequence"/>
</dbReference>
<comment type="caution">
    <text evidence="2">The sequence shown here is derived from an EMBL/GenBank/DDBJ whole genome shotgun (WGS) entry which is preliminary data.</text>
</comment>
<dbReference type="EMBL" id="JABENB010000001">
    <property type="protein sequence ID" value="NNG38312.1"/>
    <property type="molecule type" value="Genomic_DNA"/>
</dbReference>
<dbReference type="RefSeq" id="WP_171151925.1">
    <property type="nucleotide sequence ID" value="NZ_JABENB010000001.1"/>
</dbReference>
<dbReference type="Gene3D" id="1.10.10.10">
    <property type="entry name" value="Winged helix-like DNA-binding domain superfamily/Winged helix DNA-binding domain"/>
    <property type="match status" value="1"/>
</dbReference>
<dbReference type="PANTHER" id="PTHR39515">
    <property type="entry name" value="CONSERVED PROTEIN"/>
    <property type="match status" value="1"/>
</dbReference>
<reference evidence="2 3" key="1">
    <citation type="submission" date="2020-05" db="EMBL/GenBank/DDBJ databases">
        <title>Flexivirga sp. ID2601S isolated from air conditioner.</title>
        <authorList>
            <person name="Kim D.H."/>
        </authorList>
    </citation>
    <scope>NUCLEOTIDE SEQUENCE [LARGE SCALE GENOMIC DNA]</scope>
    <source>
        <strain evidence="2 3">ID2601S</strain>
    </source>
</reference>
<sequence length="147" mass="16120">MNDTSVNETGSRLLGAVARLNRWATRHAELSIPPAQGRLLSLIDDLGPARIGELAVADHCSQPTMTTQVQRVESAGWARRSTDSKDARVALIELTDEGRQMLASLRASRARALAPELERLSPEERAALRSATEIILRVVDTSERPQE</sequence>
<dbReference type="SUPFAM" id="SSF46785">
    <property type="entry name" value="Winged helix' DNA-binding domain"/>
    <property type="match status" value="1"/>
</dbReference>
<accession>A0A849AND0</accession>
<gene>
    <name evidence="2" type="ORF">HJ588_03360</name>
</gene>
<dbReference type="InterPro" id="IPR036388">
    <property type="entry name" value="WH-like_DNA-bd_sf"/>
</dbReference>
<feature type="domain" description="HTH marR-type" evidence="1">
    <location>
        <begin position="1"/>
        <end position="137"/>
    </location>
</feature>
<dbReference type="InterPro" id="IPR052526">
    <property type="entry name" value="HTH-type_Bedaq_tolerance"/>
</dbReference>
<proteinExistence type="predicted"/>
<dbReference type="InterPro" id="IPR036390">
    <property type="entry name" value="WH_DNA-bd_sf"/>
</dbReference>
<evidence type="ECO:0000313" key="2">
    <source>
        <dbReference type="EMBL" id="NNG38312.1"/>
    </source>
</evidence>
<dbReference type="Pfam" id="PF01047">
    <property type="entry name" value="MarR"/>
    <property type="match status" value="1"/>
</dbReference>
<dbReference type="SMART" id="SM00347">
    <property type="entry name" value="HTH_MARR"/>
    <property type="match status" value="1"/>
</dbReference>
<evidence type="ECO:0000259" key="1">
    <source>
        <dbReference type="PROSITE" id="PS50995"/>
    </source>
</evidence>